<evidence type="ECO:0000313" key="7">
    <source>
        <dbReference type="EMBL" id="MFC6647302.1"/>
    </source>
</evidence>
<protein>
    <submittedName>
        <fullName evidence="7">LptF/LptG family permease</fullName>
    </submittedName>
</protein>
<keyword evidence="3 6" id="KW-0812">Transmembrane</keyword>
<comment type="subcellular location">
    <subcellularLocation>
        <location evidence="1">Cell membrane</location>
        <topology evidence="1">Multi-pass membrane protein</topology>
    </subcellularLocation>
</comment>
<evidence type="ECO:0000256" key="5">
    <source>
        <dbReference type="ARBA" id="ARBA00023136"/>
    </source>
</evidence>
<evidence type="ECO:0000256" key="3">
    <source>
        <dbReference type="ARBA" id="ARBA00022692"/>
    </source>
</evidence>
<keyword evidence="8" id="KW-1185">Reference proteome</keyword>
<feature type="transmembrane region" description="Helical" evidence="6">
    <location>
        <begin position="108"/>
        <end position="130"/>
    </location>
</feature>
<dbReference type="EMBL" id="JBHSWI010000001">
    <property type="protein sequence ID" value="MFC6647302.1"/>
    <property type="molecule type" value="Genomic_DNA"/>
</dbReference>
<dbReference type="Proteomes" id="UP001596391">
    <property type="component" value="Unassembled WGS sequence"/>
</dbReference>
<dbReference type="PANTHER" id="PTHR33529">
    <property type="entry name" value="SLR0882 PROTEIN-RELATED"/>
    <property type="match status" value="1"/>
</dbReference>
<evidence type="ECO:0000256" key="2">
    <source>
        <dbReference type="ARBA" id="ARBA00022475"/>
    </source>
</evidence>
<gene>
    <name evidence="7" type="ORF">ACFQBQ_17340</name>
</gene>
<name>A0ABW1ZF54_9BACT</name>
<comment type="caution">
    <text evidence="7">The sequence shown here is derived from an EMBL/GenBank/DDBJ whole genome shotgun (WGS) entry which is preliminary data.</text>
</comment>
<evidence type="ECO:0000256" key="1">
    <source>
        <dbReference type="ARBA" id="ARBA00004651"/>
    </source>
</evidence>
<keyword evidence="4 6" id="KW-1133">Transmembrane helix</keyword>
<sequence>MDTTPPSRAPCALPLILDEYVMGNFVRNFILVLLSLTVLFLIFTFFELIGDIIKYRTPLVTVGEYLMNLIPFILYNVTPVCSLVAVLITFGTLNRTSELTAMKATGTSLYRMVTPVLLIATLISAALFAFDEFYLPDANRKQEALLSTIKGKPAQTFLRPDRKWMSGQSGGSTQPTRIFYYQFFGPDTNVFANLTVFEFEPGTFRLTRRIFATSTRWDENEHTWIFENGWQRSFGDDSVSDYQTFAHATFPEIRERPSYFKKEDRQSQQMSFTELRTYIHDLSQSGFDTMRLRVQLNRKLAYPLVTLVMALIAIPFSLQAGKRGSIAGMSAAVGLAIAYWVIAGITENLGNVNSLPAVLAAWSPDILFACAGGYLLLRTPT</sequence>
<evidence type="ECO:0000256" key="6">
    <source>
        <dbReference type="SAM" id="Phobius"/>
    </source>
</evidence>
<keyword evidence="2" id="KW-1003">Cell membrane</keyword>
<feature type="transmembrane region" description="Helical" evidence="6">
    <location>
        <begin position="65"/>
        <end position="88"/>
    </location>
</feature>
<dbReference type="RefSeq" id="WP_390236176.1">
    <property type="nucleotide sequence ID" value="NZ_JBHSWI010000001.1"/>
</dbReference>
<organism evidence="7 8">
    <name type="scientific">Granulicella cerasi</name>
    <dbReference type="NCBI Taxonomy" id="741063"/>
    <lineage>
        <taxon>Bacteria</taxon>
        <taxon>Pseudomonadati</taxon>
        <taxon>Acidobacteriota</taxon>
        <taxon>Terriglobia</taxon>
        <taxon>Terriglobales</taxon>
        <taxon>Acidobacteriaceae</taxon>
        <taxon>Granulicella</taxon>
    </lineage>
</organism>
<keyword evidence="5 6" id="KW-0472">Membrane</keyword>
<reference evidence="8" key="1">
    <citation type="journal article" date="2019" name="Int. J. Syst. Evol. Microbiol.">
        <title>The Global Catalogue of Microorganisms (GCM) 10K type strain sequencing project: providing services to taxonomists for standard genome sequencing and annotation.</title>
        <authorList>
            <consortium name="The Broad Institute Genomics Platform"/>
            <consortium name="The Broad Institute Genome Sequencing Center for Infectious Disease"/>
            <person name="Wu L."/>
            <person name="Ma J."/>
        </authorList>
    </citation>
    <scope>NUCLEOTIDE SEQUENCE [LARGE SCALE GENOMIC DNA]</scope>
    <source>
        <strain evidence="8">CGMCC 1.16026</strain>
    </source>
</reference>
<proteinExistence type="predicted"/>
<feature type="transmembrane region" description="Helical" evidence="6">
    <location>
        <begin position="324"/>
        <end position="345"/>
    </location>
</feature>
<dbReference type="Pfam" id="PF03739">
    <property type="entry name" value="LptF_LptG"/>
    <property type="match status" value="1"/>
</dbReference>
<feature type="transmembrane region" description="Helical" evidence="6">
    <location>
        <begin position="357"/>
        <end position="377"/>
    </location>
</feature>
<feature type="transmembrane region" description="Helical" evidence="6">
    <location>
        <begin position="29"/>
        <end position="53"/>
    </location>
</feature>
<evidence type="ECO:0000256" key="4">
    <source>
        <dbReference type="ARBA" id="ARBA00022989"/>
    </source>
</evidence>
<dbReference type="PANTHER" id="PTHR33529:SF6">
    <property type="entry name" value="YJGP_YJGQ FAMILY PERMEASE"/>
    <property type="match status" value="1"/>
</dbReference>
<dbReference type="InterPro" id="IPR005495">
    <property type="entry name" value="LptG/LptF_permease"/>
</dbReference>
<accession>A0ABW1ZF54</accession>
<evidence type="ECO:0000313" key="8">
    <source>
        <dbReference type="Proteomes" id="UP001596391"/>
    </source>
</evidence>
<feature type="transmembrane region" description="Helical" evidence="6">
    <location>
        <begin position="300"/>
        <end position="318"/>
    </location>
</feature>